<keyword evidence="2" id="KW-1185">Reference proteome</keyword>
<name>A0A0P9FCZ7_9CHLR</name>
<gene>
    <name evidence="1" type="ORF">SE17_25490</name>
</gene>
<evidence type="ECO:0000313" key="1">
    <source>
        <dbReference type="EMBL" id="KPV50678.1"/>
    </source>
</evidence>
<organism evidence="1 2">
    <name type="scientific">Kouleothrix aurantiaca</name>
    <dbReference type="NCBI Taxonomy" id="186479"/>
    <lineage>
        <taxon>Bacteria</taxon>
        <taxon>Bacillati</taxon>
        <taxon>Chloroflexota</taxon>
        <taxon>Chloroflexia</taxon>
        <taxon>Chloroflexales</taxon>
        <taxon>Roseiflexineae</taxon>
        <taxon>Roseiflexaceae</taxon>
        <taxon>Kouleothrix</taxon>
    </lineage>
</organism>
<dbReference type="AlphaFoldDB" id="A0A0P9FCZ7"/>
<evidence type="ECO:0000313" key="2">
    <source>
        <dbReference type="Proteomes" id="UP000050509"/>
    </source>
</evidence>
<accession>A0A0P9FCZ7</accession>
<reference evidence="1 2" key="1">
    <citation type="submission" date="2015-09" db="EMBL/GenBank/DDBJ databases">
        <title>Draft genome sequence of Kouleothrix aurantiaca JCM 19913.</title>
        <authorList>
            <person name="Hemp J."/>
        </authorList>
    </citation>
    <scope>NUCLEOTIDE SEQUENCE [LARGE SCALE GENOMIC DNA]</scope>
    <source>
        <strain evidence="1 2">COM-B</strain>
    </source>
</reference>
<protein>
    <submittedName>
        <fullName evidence="1">Uncharacterized protein</fullName>
    </submittedName>
</protein>
<dbReference type="EMBL" id="LJCR01001263">
    <property type="protein sequence ID" value="KPV50678.1"/>
    <property type="molecule type" value="Genomic_DNA"/>
</dbReference>
<comment type="caution">
    <text evidence="1">The sequence shown here is derived from an EMBL/GenBank/DDBJ whole genome shotgun (WGS) entry which is preliminary data.</text>
</comment>
<feature type="non-terminal residue" evidence="1">
    <location>
        <position position="141"/>
    </location>
</feature>
<proteinExistence type="predicted"/>
<sequence>MLEYAVLMRQRRTILFLIAPLIVLVAGASGLAWLAGRREAQCLPLPVLGGELLPNASLAPDPAAPTMAAQWASRTSSGVELQHPSQQKGFDLDGNDRALQLIGIANYVETPAMDVQPGRSYCFGGAALTDQADKGATRVQL</sequence>
<dbReference type="Proteomes" id="UP000050509">
    <property type="component" value="Unassembled WGS sequence"/>
</dbReference>